<dbReference type="GO" id="GO:0031048">
    <property type="term" value="P:regulatory ncRNA-mediated heterochromatin formation"/>
    <property type="evidence" value="ECO:0007669"/>
    <property type="project" value="TreeGrafter"/>
</dbReference>
<dbReference type="Proteomes" id="UP001278766">
    <property type="component" value="Unassembled WGS sequence"/>
</dbReference>
<dbReference type="RefSeq" id="XP_062656636.1">
    <property type="nucleotide sequence ID" value="XM_062800742.1"/>
</dbReference>
<dbReference type="SMART" id="SM00356">
    <property type="entry name" value="ZnF_C3H1"/>
    <property type="match status" value="1"/>
</dbReference>
<dbReference type="FunFam" id="3.40.50.300:FF:001660">
    <property type="entry name" value="NF-X1 finger and helicase protein, putative"/>
    <property type="match status" value="1"/>
</dbReference>
<comment type="caution">
    <text evidence="13">The sequence shown here is derived from an EMBL/GenBank/DDBJ whole genome shotgun (WGS) entry which is preliminary data.</text>
</comment>
<dbReference type="Gene3D" id="3.40.50.300">
    <property type="entry name" value="P-loop containing nucleotide triphosphate hydrolases"/>
    <property type="match status" value="2"/>
</dbReference>
<dbReference type="SUPFAM" id="SSF90229">
    <property type="entry name" value="CCCH zinc finger"/>
    <property type="match status" value="1"/>
</dbReference>
<feature type="region of interest" description="Disordered" evidence="10">
    <location>
        <begin position="1800"/>
        <end position="1827"/>
    </location>
</feature>
<reference evidence="13" key="2">
    <citation type="submission" date="2023-06" db="EMBL/GenBank/DDBJ databases">
        <authorList>
            <consortium name="Lawrence Berkeley National Laboratory"/>
            <person name="Haridas S."/>
            <person name="Hensen N."/>
            <person name="Bonometti L."/>
            <person name="Westerberg I."/>
            <person name="Brannstrom I.O."/>
            <person name="Guillou S."/>
            <person name="Cros-Aarteil S."/>
            <person name="Calhoun S."/>
            <person name="Kuo A."/>
            <person name="Mondo S."/>
            <person name="Pangilinan J."/>
            <person name="Riley R."/>
            <person name="Labutti K."/>
            <person name="Andreopoulos B."/>
            <person name="Lipzen A."/>
            <person name="Chen C."/>
            <person name="Yanf M."/>
            <person name="Daum C."/>
            <person name="Ng V."/>
            <person name="Clum A."/>
            <person name="Steindorff A."/>
            <person name="Ohm R."/>
            <person name="Martin F."/>
            <person name="Silar P."/>
            <person name="Natvig D."/>
            <person name="Lalanne C."/>
            <person name="Gautier V."/>
            <person name="Ament-Velasquez S.L."/>
            <person name="Kruys A."/>
            <person name="Hutchinson M.I."/>
            <person name="Powell A.J."/>
            <person name="Barry K."/>
            <person name="Miller A.N."/>
            <person name="Grigoriev I.V."/>
            <person name="Debuchy R."/>
            <person name="Gladieux P."/>
            <person name="Thoren M.H."/>
            <person name="Johannesson H."/>
        </authorList>
    </citation>
    <scope>NUCLEOTIDE SEQUENCE</scope>
    <source>
        <strain evidence="13">CBS 168.71</strain>
    </source>
</reference>
<keyword evidence="3 9" id="KW-0479">Metal-binding</keyword>
<comment type="subcellular location">
    <subcellularLocation>
        <location evidence="1">Cytoplasm</location>
    </subcellularLocation>
</comment>
<evidence type="ECO:0000256" key="2">
    <source>
        <dbReference type="ARBA" id="ARBA00022490"/>
    </source>
</evidence>
<dbReference type="PROSITE" id="PS51981">
    <property type="entry name" value="ZF_RZ"/>
    <property type="match status" value="1"/>
</dbReference>
<evidence type="ECO:0000256" key="10">
    <source>
        <dbReference type="SAM" id="MobiDB-lite"/>
    </source>
</evidence>
<dbReference type="InterPro" id="IPR027417">
    <property type="entry name" value="P-loop_NTPase"/>
</dbReference>
<dbReference type="EMBL" id="JAUEPN010000006">
    <property type="protein sequence ID" value="KAK3293122.1"/>
    <property type="molecule type" value="Genomic_DNA"/>
</dbReference>
<evidence type="ECO:0000256" key="4">
    <source>
        <dbReference type="ARBA" id="ARBA00022737"/>
    </source>
</evidence>
<dbReference type="PANTHER" id="PTHR10887:SF445">
    <property type="entry name" value="NFX1-TYPE ZINC FINGER-CONTAINING PROTEIN 1"/>
    <property type="match status" value="1"/>
</dbReference>
<dbReference type="GeneID" id="87837690"/>
<feature type="compositionally biased region" description="Gly residues" evidence="10">
    <location>
        <begin position="1"/>
        <end position="10"/>
    </location>
</feature>
<dbReference type="Pfam" id="PF13087">
    <property type="entry name" value="AAA_12"/>
    <property type="match status" value="1"/>
</dbReference>
<dbReference type="CDD" id="cd17936">
    <property type="entry name" value="EEXXEc_NFX1"/>
    <property type="match status" value="1"/>
</dbReference>
<dbReference type="InterPro" id="IPR045055">
    <property type="entry name" value="DNA2/NAM7-like"/>
</dbReference>
<dbReference type="InterPro" id="IPR000967">
    <property type="entry name" value="Znf_NFX1"/>
</dbReference>
<proteinExistence type="predicted"/>
<gene>
    <name evidence="13" type="ORF">B0H64DRAFT_326522</name>
</gene>
<dbReference type="PANTHER" id="PTHR10887">
    <property type="entry name" value="DNA2/NAM7 HELICASE FAMILY"/>
    <property type="match status" value="1"/>
</dbReference>
<feature type="compositionally biased region" description="Low complexity" evidence="10">
    <location>
        <begin position="1800"/>
        <end position="1809"/>
    </location>
</feature>
<keyword evidence="6" id="KW-0067">ATP-binding</keyword>
<evidence type="ECO:0000256" key="1">
    <source>
        <dbReference type="ARBA" id="ARBA00004496"/>
    </source>
</evidence>
<evidence type="ECO:0000256" key="7">
    <source>
        <dbReference type="ARBA" id="ARBA00022833"/>
    </source>
</evidence>
<dbReference type="SUPFAM" id="SSF52540">
    <property type="entry name" value="P-loop containing nucleoside triphosphate hydrolases"/>
    <property type="match status" value="1"/>
</dbReference>
<dbReference type="Pfam" id="PF20173">
    <property type="entry name" value="ZnF_RZ-type"/>
    <property type="match status" value="1"/>
</dbReference>
<dbReference type="InterPro" id="IPR000571">
    <property type="entry name" value="Znf_CCCH"/>
</dbReference>
<name>A0AAE0HAR6_9PEZI</name>
<dbReference type="GO" id="GO:0005737">
    <property type="term" value="C:cytoplasm"/>
    <property type="evidence" value="ECO:0007669"/>
    <property type="project" value="UniProtKB-SubCell"/>
</dbReference>
<feature type="domain" description="C3H1-type" evidence="11">
    <location>
        <begin position="40"/>
        <end position="67"/>
    </location>
</feature>
<evidence type="ECO:0000259" key="12">
    <source>
        <dbReference type="PROSITE" id="PS51981"/>
    </source>
</evidence>
<keyword evidence="4" id="KW-0677">Repeat</keyword>
<evidence type="ECO:0000256" key="8">
    <source>
        <dbReference type="ARBA" id="ARBA00022859"/>
    </source>
</evidence>
<dbReference type="InterPro" id="IPR047187">
    <property type="entry name" value="SF1_C_Upf1"/>
</dbReference>
<dbReference type="InterPro" id="IPR036855">
    <property type="entry name" value="Znf_CCCH_sf"/>
</dbReference>
<dbReference type="PROSITE" id="PS50103">
    <property type="entry name" value="ZF_C3H1"/>
    <property type="match status" value="1"/>
</dbReference>
<evidence type="ECO:0000313" key="14">
    <source>
        <dbReference type="Proteomes" id="UP001278766"/>
    </source>
</evidence>
<dbReference type="CDD" id="cd18808">
    <property type="entry name" value="SF1_C_Upf1"/>
    <property type="match status" value="1"/>
</dbReference>
<dbReference type="InterPro" id="IPR041367">
    <property type="entry name" value="Znf-CCCH_4"/>
</dbReference>
<feature type="compositionally biased region" description="Low complexity" evidence="10">
    <location>
        <begin position="11"/>
        <end position="44"/>
    </location>
</feature>
<dbReference type="InterPro" id="IPR041677">
    <property type="entry name" value="DNA2/NAM7_AAA_11"/>
</dbReference>
<evidence type="ECO:0000256" key="5">
    <source>
        <dbReference type="ARBA" id="ARBA00022771"/>
    </source>
</evidence>
<keyword evidence="8" id="KW-0391">Immunity</keyword>
<keyword evidence="7 9" id="KW-0862">Zinc</keyword>
<dbReference type="Pfam" id="PF18044">
    <property type="entry name" value="zf-CCCH_4"/>
    <property type="match status" value="1"/>
</dbReference>
<reference evidence="13" key="1">
    <citation type="journal article" date="2023" name="Mol. Phylogenet. Evol.">
        <title>Genome-scale phylogeny and comparative genomics of the fungal order Sordariales.</title>
        <authorList>
            <person name="Hensen N."/>
            <person name="Bonometti L."/>
            <person name="Westerberg I."/>
            <person name="Brannstrom I.O."/>
            <person name="Guillou S."/>
            <person name="Cros-Aarteil S."/>
            <person name="Calhoun S."/>
            <person name="Haridas S."/>
            <person name="Kuo A."/>
            <person name="Mondo S."/>
            <person name="Pangilinan J."/>
            <person name="Riley R."/>
            <person name="LaButti K."/>
            <person name="Andreopoulos B."/>
            <person name="Lipzen A."/>
            <person name="Chen C."/>
            <person name="Yan M."/>
            <person name="Daum C."/>
            <person name="Ng V."/>
            <person name="Clum A."/>
            <person name="Steindorff A."/>
            <person name="Ohm R.A."/>
            <person name="Martin F."/>
            <person name="Silar P."/>
            <person name="Natvig D.O."/>
            <person name="Lalanne C."/>
            <person name="Gautier V."/>
            <person name="Ament-Velasquez S.L."/>
            <person name="Kruys A."/>
            <person name="Hutchinson M.I."/>
            <person name="Powell A.J."/>
            <person name="Barry K."/>
            <person name="Miller A.N."/>
            <person name="Grigoriev I.V."/>
            <person name="Debuchy R."/>
            <person name="Gladieux P."/>
            <person name="Hiltunen Thoren M."/>
            <person name="Johannesson H."/>
        </authorList>
    </citation>
    <scope>NUCLEOTIDE SEQUENCE</scope>
    <source>
        <strain evidence="13">CBS 168.71</strain>
    </source>
</reference>
<dbReference type="GO" id="GO:0008270">
    <property type="term" value="F:zinc ion binding"/>
    <property type="evidence" value="ECO:0007669"/>
    <property type="project" value="UniProtKB-KW"/>
</dbReference>
<feature type="region of interest" description="Disordered" evidence="10">
    <location>
        <begin position="1"/>
        <end position="44"/>
    </location>
</feature>
<dbReference type="GO" id="GO:0004386">
    <property type="term" value="F:helicase activity"/>
    <property type="evidence" value="ECO:0007669"/>
    <property type="project" value="InterPro"/>
</dbReference>
<dbReference type="GO" id="GO:0002376">
    <property type="term" value="P:immune system process"/>
    <property type="evidence" value="ECO:0007669"/>
    <property type="project" value="UniProtKB-KW"/>
</dbReference>
<dbReference type="Pfam" id="PF13086">
    <property type="entry name" value="AAA_11"/>
    <property type="match status" value="1"/>
</dbReference>
<dbReference type="SMART" id="SM00438">
    <property type="entry name" value="ZnF_NFX"/>
    <property type="match status" value="4"/>
</dbReference>
<evidence type="ECO:0008006" key="15">
    <source>
        <dbReference type="Google" id="ProtNLM"/>
    </source>
</evidence>
<keyword evidence="14" id="KW-1185">Reference proteome</keyword>
<evidence type="ECO:0000313" key="13">
    <source>
        <dbReference type="EMBL" id="KAK3293122.1"/>
    </source>
</evidence>
<keyword evidence="6" id="KW-0378">Hydrolase</keyword>
<keyword evidence="2" id="KW-0963">Cytoplasm</keyword>
<accession>A0AAE0HAR6</accession>
<feature type="zinc finger region" description="C3H1-type" evidence="9">
    <location>
        <begin position="40"/>
        <end position="67"/>
    </location>
</feature>
<organism evidence="13 14">
    <name type="scientific">Chaetomium fimeti</name>
    <dbReference type="NCBI Taxonomy" id="1854472"/>
    <lineage>
        <taxon>Eukaryota</taxon>
        <taxon>Fungi</taxon>
        <taxon>Dikarya</taxon>
        <taxon>Ascomycota</taxon>
        <taxon>Pezizomycotina</taxon>
        <taxon>Sordariomycetes</taxon>
        <taxon>Sordariomycetidae</taxon>
        <taxon>Sordariales</taxon>
        <taxon>Chaetomiaceae</taxon>
        <taxon>Chaetomium</taxon>
    </lineage>
</organism>
<keyword evidence="5 9" id="KW-0863">Zinc-finger</keyword>
<evidence type="ECO:0000256" key="6">
    <source>
        <dbReference type="ARBA" id="ARBA00022806"/>
    </source>
</evidence>
<sequence length="1946" mass="215701">MSRGRGGWRGGSTSNRGASRQNRRGGNQSRGNSSRGGSSSGPRRVCQQFLRGRCTYGDSCKFSHDDKDIERAREQEAAEGITPSGAQQTREDYFDFKRQVRQRSSSISSLGTLGWMECEETWNLAAQIMDTPSREFHQSIARDLVDDDIGGPAFIQRTVRLCTTAKGDKDCLQLARAALKVITHQSMLLCMSIDSYVGTIYRMIGGSSGDQGMAFFSDLNRRLTDTSPSPRRFLALIASSLHELLRRERKCLLNDDLPGLLDDVGEKITQLSSVAPQDATEAASDLDAVTIKVDMVKRMMDGARRGVFSHEPAVVVTARGTGAIQSTFPMEVVVPGGNHDNDFADITKIQIFPTLDEVTSDVSEYLPSTDFTRPHFLPDPVQRHLDSAFRLLRHDTFGPLKEVLGNLLAQTDVANAAASNRFINGNIKAHSYSRASIQHVLVDQGFEVIVSFTQPPQLRKFSLADQRRWWEDSSRLEPGGLVCFISTRGDEKSFLLFVVTRKETREVEEGKNKSTLVSERLNPAITMKLASETQQNLYKLHRMYVEKQEGLLIELPGLIPETFVPILENLQRMMRDGDLAFRRWILPSTEHADDEPSTVISPPAYARRPGFKFNLKSITKSGQPKLSIDPAVPGGDVAAGALEAATGLDRGQSDGLIAALTREYALIQGPPGTGKSYVGVQLVRVLLDHMADAKLGPILVICYTNHALDQFLKHLLEVGIDKIIRIGGQSRAEELEGKNLRVVSKETGKTAVENRILGQNYSESEECRNNAGNNLKPLHQLRKGKLDFASLRRFLQRHSPSVYRQFLSMQTDEEGYTLAGGDPRWALAENWVNQLTQIQSDRIFELVDEAKRHRETIHSVHDDVNRRTLLKAQVVGVTTTGLARNIKMLCRLGVKVIICEEAAEVMEPHLISALMPGVEHFIQIGDHKQLRPQIQNYLQFSLETAAGRAHQLDRSQFERRAVGEPGLPPLPVAQLNVQRRMRPEISQLIRRMYPNLRDHDNVMNLPSVVGMRDNLFWLDHDHPEDGKDDGSRVKSHSNPWEVSMAKALVHHLVRQGEYKSTDIALLTPYTGQLQKLRASLSNDFEVFLSDRDIEALAQEGFETKPTEEEKTDSGPRKVVERKKLLQTIRLATVDNFQGEEAKVIVVSLVRSNSTSKVGFLRTENRINVLLSRAQHGMYLIGNARTYQNVAMWADVHQQLTTRNAVGPAISLCCPRHPDTPLACADPADFAVKSPEGGCALTCDKRLEPCGHQCPAPCHSQRLHDAFDCLQPCPRLRATCRHPCPRLCGQQCGPCLVKVDGVKLPCGHVHDKVACYQTLDLGAIRCSRVVEKEVPGCEHKVTVPCYQDVTANSYSCSTKCVAALKCGHRCPGTCGRCRGESAEGVVTFSHQTCNKLCDRPYGTCNHRCVKTCHEGKECGTCTRRCEVRCSHSRCHQDCQKPCAPCIEKCTWSCEHKGSCSLPCAAPCDRLPCDERCTNTLKCGHQCPSFCGEECPQDLCQLCCAHKDARVDLMEFKTYGEIDLNDTPVAVLGCGHFFTGETLDGMLGMSNVYTTDKLGNYNGLGELSGQLMAVPACPDCRVPIRQFATKRYNRVVNRAVLDETSKRFLVGGRETLAELEGRVAVTEQQLTDSEPTARKVALKLQMEITKFRKEMAAEHQPTKKLFDAVLTFQRLQREQPLEQAFTNLTLSEPTTTTVPQPVYDQQITLNAHRLQVRTQEAILRDGFTKLSELNGGALLTTAITGTDTCKRATPFLRDCQTLIDAATAAKLPRLVIPTILSYARIAQLEGWYRRTVASTTITTTTATTGEAPPTPAPTTEPAAGTEQQSTTETARALLEHALTLCDTVPSGAAYREEVEATAKLFAETRYEAVTPAELAAIKAAMVEGRGGFSTHAGHWYTCRNGHPFAIGECGMPMEQARCPECGEAIGGRDHMTMEGTERDMRMEV</sequence>
<evidence type="ECO:0000256" key="9">
    <source>
        <dbReference type="PROSITE-ProRule" id="PRU00723"/>
    </source>
</evidence>
<feature type="domain" description="RZ-type" evidence="12">
    <location>
        <begin position="1871"/>
        <end position="1945"/>
    </location>
</feature>
<dbReference type="CDD" id="cd06008">
    <property type="entry name" value="NF-X1-zinc-finger"/>
    <property type="match status" value="2"/>
</dbReference>
<evidence type="ECO:0000256" key="3">
    <source>
        <dbReference type="ARBA" id="ARBA00022723"/>
    </source>
</evidence>
<keyword evidence="6" id="KW-0347">Helicase</keyword>
<keyword evidence="6" id="KW-0547">Nucleotide-binding</keyword>
<evidence type="ECO:0000259" key="11">
    <source>
        <dbReference type="PROSITE" id="PS50103"/>
    </source>
</evidence>
<dbReference type="InterPro" id="IPR046439">
    <property type="entry name" value="ZF_RZ_dom"/>
</dbReference>
<dbReference type="InterPro" id="IPR041679">
    <property type="entry name" value="DNA2/NAM7-like_C"/>
</dbReference>
<dbReference type="GO" id="GO:0031380">
    <property type="term" value="C:nuclear RNA-directed RNA polymerase complex"/>
    <property type="evidence" value="ECO:0007669"/>
    <property type="project" value="TreeGrafter"/>
</dbReference>
<protein>
    <recommendedName>
        <fullName evidence="15">NFX1-type zinc finger-containing protein 1</fullName>
    </recommendedName>
</protein>